<dbReference type="Proteomes" id="UP000006408">
    <property type="component" value="Unassembled WGS sequence"/>
</dbReference>
<dbReference type="InterPro" id="IPR001451">
    <property type="entry name" value="Hexapep"/>
</dbReference>
<dbReference type="CDD" id="cd03357">
    <property type="entry name" value="LbH_MAT_GAT"/>
    <property type="match status" value="1"/>
</dbReference>
<dbReference type="Gene3D" id="2.160.10.10">
    <property type="entry name" value="Hexapeptide repeat proteins"/>
    <property type="match status" value="1"/>
</dbReference>
<dbReference type="Pfam" id="PF00132">
    <property type="entry name" value="Hexapep"/>
    <property type="match status" value="1"/>
</dbReference>
<dbReference type="PROSITE" id="PS00101">
    <property type="entry name" value="HEXAPEP_TRANSFERASES"/>
    <property type="match status" value="1"/>
</dbReference>
<feature type="compositionally biased region" description="Low complexity" evidence="6">
    <location>
        <begin position="210"/>
        <end position="220"/>
    </location>
</feature>
<evidence type="ECO:0000256" key="2">
    <source>
        <dbReference type="ARBA" id="ARBA00022679"/>
    </source>
</evidence>
<dbReference type="SMART" id="SM01266">
    <property type="entry name" value="Mac"/>
    <property type="match status" value="1"/>
</dbReference>
<dbReference type="eggNOG" id="COG0110">
    <property type="taxonomic scope" value="Bacteria"/>
</dbReference>
<dbReference type="PATRIC" id="fig|518635.17.peg.1632"/>
<dbReference type="InterPro" id="IPR018357">
    <property type="entry name" value="Hexapep_transf_CS"/>
</dbReference>
<keyword evidence="4 5" id="KW-0012">Acyltransferase</keyword>
<dbReference type="KEGG" id="bang:BBAG_1550"/>
<comment type="caution">
    <text evidence="8">The sequence shown here is derived from an EMBL/GenBank/DDBJ whole genome shotgun (WGS) entry which is preliminary data.</text>
</comment>
<evidence type="ECO:0000256" key="3">
    <source>
        <dbReference type="ARBA" id="ARBA00022737"/>
    </source>
</evidence>
<reference evidence="8" key="1">
    <citation type="submission" date="2009-04" db="EMBL/GenBank/DDBJ databases">
        <authorList>
            <person name="Weinstock G."/>
            <person name="Sodergren E."/>
            <person name="Clifton S."/>
            <person name="Fulton L."/>
            <person name="Fulton B."/>
            <person name="Courtney L."/>
            <person name="Fronick C."/>
            <person name="Harrison M."/>
            <person name="Strong C."/>
            <person name="Farmer C."/>
            <person name="Delahaunty K."/>
            <person name="Markovic C."/>
            <person name="Hall O."/>
            <person name="Minx P."/>
            <person name="Tomlinson C."/>
            <person name="Mitreva M."/>
            <person name="Nelson J."/>
            <person name="Hou S."/>
            <person name="Wollam A."/>
            <person name="Pepin K.H."/>
            <person name="Johnson M."/>
            <person name="Bhonagiri V."/>
            <person name="Nash W.E."/>
            <person name="Warren W."/>
            <person name="Chinwalla A."/>
            <person name="Mardis E.R."/>
            <person name="Wilson R.K."/>
        </authorList>
    </citation>
    <scope>NUCLEOTIDE SEQUENCE [LARGE SCALE GENOMIC DNA]</scope>
    <source>
        <strain evidence="8">DSM 20098</strain>
    </source>
</reference>
<evidence type="ECO:0000313" key="9">
    <source>
        <dbReference type="Proteomes" id="UP000006408"/>
    </source>
</evidence>
<evidence type="ECO:0000256" key="5">
    <source>
        <dbReference type="RuleBase" id="RU367021"/>
    </source>
</evidence>
<dbReference type="Pfam" id="PF12464">
    <property type="entry name" value="Mac"/>
    <property type="match status" value="1"/>
</dbReference>
<evidence type="ECO:0000256" key="4">
    <source>
        <dbReference type="ARBA" id="ARBA00023315"/>
    </source>
</evidence>
<feature type="region of interest" description="Disordered" evidence="6">
    <location>
        <begin position="210"/>
        <end position="231"/>
    </location>
</feature>
<dbReference type="InterPro" id="IPR039369">
    <property type="entry name" value="LacA-like"/>
</dbReference>
<proteinExistence type="inferred from homology"/>
<keyword evidence="9" id="KW-1185">Reference proteome</keyword>
<evidence type="ECO:0000313" key="8">
    <source>
        <dbReference type="EMBL" id="EEP21819.1"/>
    </source>
</evidence>
<dbReference type="FunFam" id="2.160.10.10:FF:000025">
    <property type="entry name" value="Hexapeptide-repeat containing-acetyltransferase"/>
    <property type="match status" value="1"/>
</dbReference>
<gene>
    <name evidence="8" type="ORF">BIFANG_02211</name>
</gene>
<evidence type="ECO:0000256" key="1">
    <source>
        <dbReference type="ARBA" id="ARBA00007274"/>
    </source>
</evidence>
<dbReference type="InterPro" id="IPR024688">
    <property type="entry name" value="Mac_dom"/>
</dbReference>
<dbReference type="HOGENOM" id="CLU_051638_3_2_11"/>
<dbReference type="PANTHER" id="PTHR43017">
    <property type="entry name" value="GALACTOSIDE O-ACETYLTRANSFERASE"/>
    <property type="match status" value="1"/>
</dbReference>
<keyword evidence="3" id="KW-0677">Repeat</keyword>
<dbReference type="PANTHER" id="PTHR43017:SF1">
    <property type="entry name" value="ACETYLTRANSFERASE YJL218W-RELATED"/>
    <property type="match status" value="1"/>
</dbReference>
<accession>C4FD32</accession>
<comment type="similarity">
    <text evidence="1 5">Belongs to the transferase hexapeptide repeat family.</text>
</comment>
<keyword evidence="2 5" id="KW-0808">Transferase</keyword>
<dbReference type="EMBL" id="ABYS02000003">
    <property type="protein sequence ID" value="EEP21819.1"/>
    <property type="molecule type" value="Genomic_DNA"/>
</dbReference>
<feature type="domain" description="Maltose/galactoside acetyltransferase" evidence="7">
    <location>
        <begin position="11"/>
        <end position="65"/>
    </location>
</feature>
<dbReference type="InterPro" id="IPR011004">
    <property type="entry name" value="Trimer_LpxA-like_sf"/>
</dbReference>
<name>C4FD32_9BIFI</name>
<protein>
    <recommendedName>
        <fullName evidence="5">Acetyltransferase</fullName>
        <ecNumber evidence="5">2.3.1.-</ecNumber>
    </recommendedName>
</protein>
<evidence type="ECO:0000259" key="7">
    <source>
        <dbReference type="SMART" id="SM01266"/>
    </source>
</evidence>
<sequence>MDASQIPQDILDVMHNPGVYYCDMPGMGEAQTAQLEILYDFNATRPREVSRRRELLERFFAEVGEGLYIEPPLHANWGCSTHWGAHCYANFNLTLVDDGEIFIGEHTMIGPNVTLTTTGHPIRPDLRERIAQYSEPIHIGRNVWIGAGVVVLPGVSIGDNSVIGANSLVTKDIPANSVAYGSPCKVVRPIGQHDYEYYWRDRRYDDAAAGGDAAGAAGTAEKGDTTAEKAA</sequence>
<evidence type="ECO:0000256" key="6">
    <source>
        <dbReference type="SAM" id="MobiDB-lite"/>
    </source>
</evidence>
<dbReference type="AlphaFoldDB" id="C4FD32"/>
<dbReference type="SUPFAM" id="SSF51161">
    <property type="entry name" value="Trimeric LpxA-like enzymes"/>
    <property type="match status" value="1"/>
</dbReference>
<dbReference type="EC" id="2.3.1.-" evidence="5"/>
<organism evidence="8 9">
    <name type="scientific">Bifidobacterium angulatum DSM 20098 = JCM 7096</name>
    <dbReference type="NCBI Taxonomy" id="518635"/>
    <lineage>
        <taxon>Bacteria</taxon>
        <taxon>Bacillati</taxon>
        <taxon>Actinomycetota</taxon>
        <taxon>Actinomycetes</taxon>
        <taxon>Bifidobacteriales</taxon>
        <taxon>Bifidobacteriaceae</taxon>
        <taxon>Bifidobacterium</taxon>
    </lineage>
</organism>
<dbReference type="GO" id="GO:0008870">
    <property type="term" value="F:galactoside O-acetyltransferase activity"/>
    <property type="evidence" value="ECO:0007669"/>
    <property type="project" value="TreeGrafter"/>
</dbReference>
<feature type="compositionally biased region" description="Basic and acidic residues" evidence="6">
    <location>
        <begin position="221"/>
        <end position="231"/>
    </location>
</feature>